<dbReference type="EMBL" id="CP017634">
    <property type="protein sequence ID" value="ATW28693.1"/>
    <property type="molecule type" value="Genomic_DNA"/>
</dbReference>
<dbReference type="GO" id="GO:0005388">
    <property type="term" value="F:P-type calcium transporter activity"/>
    <property type="evidence" value="ECO:0007669"/>
    <property type="project" value="UniProtKB-EC"/>
</dbReference>
<keyword evidence="12 14" id="KW-0472">Membrane</keyword>
<dbReference type="PROSITE" id="PS00154">
    <property type="entry name" value="ATPASE_E1_E2"/>
    <property type="match status" value="1"/>
</dbReference>
<gene>
    <name evidence="16" type="ORF">DCMF_17115</name>
</gene>
<dbReference type="InterPro" id="IPR008250">
    <property type="entry name" value="ATPase_P-typ_transduc_dom_A_sf"/>
</dbReference>
<dbReference type="SUPFAM" id="SSF81660">
    <property type="entry name" value="Metal cation-transporting ATPase, ATP-binding domain N"/>
    <property type="match status" value="1"/>
</dbReference>
<keyword evidence="6 14" id="KW-0812">Transmembrane</keyword>
<keyword evidence="8" id="KW-0547">Nucleotide-binding</keyword>
<dbReference type="KEGG" id="fwa:DCMF_17115"/>
<feature type="transmembrane region" description="Helical" evidence="14">
    <location>
        <begin position="696"/>
        <end position="715"/>
    </location>
</feature>
<organism evidence="16 17">
    <name type="scientific">Formimonas warabiya</name>
    <dbReference type="NCBI Taxonomy" id="1761012"/>
    <lineage>
        <taxon>Bacteria</taxon>
        <taxon>Bacillati</taxon>
        <taxon>Bacillota</taxon>
        <taxon>Clostridia</taxon>
        <taxon>Eubacteriales</taxon>
        <taxon>Peptococcaceae</taxon>
        <taxon>Candidatus Formimonas</taxon>
    </lineage>
</organism>
<dbReference type="Gene3D" id="2.70.150.10">
    <property type="entry name" value="Calcium-transporting ATPase, cytoplasmic transduction domain A"/>
    <property type="match status" value="1"/>
</dbReference>
<dbReference type="GO" id="GO:0005524">
    <property type="term" value="F:ATP binding"/>
    <property type="evidence" value="ECO:0007669"/>
    <property type="project" value="UniProtKB-KW"/>
</dbReference>
<feature type="transmembrane region" description="Helical" evidence="14">
    <location>
        <begin position="827"/>
        <end position="846"/>
    </location>
</feature>
<dbReference type="SFLD" id="SFLDS00003">
    <property type="entry name" value="Haloacid_Dehalogenase"/>
    <property type="match status" value="1"/>
</dbReference>
<dbReference type="AlphaFoldDB" id="A0A3G1L1M2"/>
<evidence type="ECO:0000256" key="10">
    <source>
        <dbReference type="ARBA" id="ARBA00022967"/>
    </source>
</evidence>
<evidence type="ECO:0000259" key="15">
    <source>
        <dbReference type="SMART" id="SM00831"/>
    </source>
</evidence>
<dbReference type="Pfam" id="PF13246">
    <property type="entry name" value="Cation_ATPase"/>
    <property type="match status" value="1"/>
</dbReference>
<dbReference type="PRINTS" id="PR00119">
    <property type="entry name" value="CATATPASE"/>
</dbReference>
<accession>A0A3G1L1M2</accession>
<dbReference type="SFLD" id="SFLDF00027">
    <property type="entry name" value="p-type_atpase"/>
    <property type="match status" value="1"/>
</dbReference>
<dbReference type="InterPro" id="IPR044492">
    <property type="entry name" value="P_typ_ATPase_HD_dom"/>
</dbReference>
<comment type="similarity">
    <text evidence="2">Belongs to the cation transport ATPase (P-type) (TC 3.A.3) family. Type IIA subfamily.</text>
</comment>
<evidence type="ECO:0000256" key="14">
    <source>
        <dbReference type="SAM" id="Phobius"/>
    </source>
</evidence>
<dbReference type="GO" id="GO:0140352">
    <property type="term" value="P:export from cell"/>
    <property type="evidence" value="ECO:0007669"/>
    <property type="project" value="UniProtKB-ARBA"/>
</dbReference>
<name>A0A3G1L1M2_FORW1</name>
<comment type="catalytic activity">
    <reaction evidence="13">
        <text>Ca(2+)(in) + ATP + H2O = Ca(2+)(out) + ADP + phosphate + H(+)</text>
        <dbReference type="Rhea" id="RHEA:18105"/>
        <dbReference type="ChEBI" id="CHEBI:15377"/>
        <dbReference type="ChEBI" id="CHEBI:15378"/>
        <dbReference type="ChEBI" id="CHEBI:29108"/>
        <dbReference type="ChEBI" id="CHEBI:30616"/>
        <dbReference type="ChEBI" id="CHEBI:43474"/>
        <dbReference type="ChEBI" id="CHEBI:456216"/>
        <dbReference type="EC" id="7.2.2.10"/>
    </reaction>
</comment>
<evidence type="ECO:0000256" key="1">
    <source>
        <dbReference type="ARBA" id="ARBA00004651"/>
    </source>
</evidence>
<dbReference type="Gene3D" id="3.40.1110.10">
    <property type="entry name" value="Calcium-transporting ATPase, cytoplasmic domain N"/>
    <property type="match status" value="1"/>
</dbReference>
<keyword evidence="11 14" id="KW-1133">Transmembrane helix</keyword>
<dbReference type="PRINTS" id="PR00120">
    <property type="entry name" value="HATPASE"/>
</dbReference>
<dbReference type="SUPFAM" id="SSF81653">
    <property type="entry name" value="Calcium ATPase, transduction domain A"/>
    <property type="match status" value="1"/>
</dbReference>
<protein>
    <recommendedName>
        <fullName evidence="3">P-type Ca(2+) transporter</fullName>
        <ecNumber evidence="3">7.2.2.10</ecNumber>
    </recommendedName>
</protein>
<keyword evidence="17" id="KW-1185">Reference proteome</keyword>
<dbReference type="SUPFAM" id="SSF81665">
    <property type="entry name" value="Calcium ATPase, transmembrane domain M"/>
    <property type="match status" value="1"/>
</dbReference>
<dbReference type="InterPro" id="IPR059000">
    <property type="entry name" value="ATPase_P-type_domA"/>
</dbReference>
<feature type="transmembrane region" description="Helical" evidence="14">
    <location>
        <begin position="767"/>
        <end position="786"/>
    </location>
</feature>
<dbReference type="GO" id="GO:0046872">
    <property type="term" value="F:metal ion binding"/>
    <property type="evidence" value="ECO:0007669"/>
    <property type="project" value="UniProtKB-KW"/>
</dbReference>
<evidence type="ECO:0000256" key="3">
    <source>
        <dbReference type="ARBA" id="ARBA00012790"/>
    </source>
</evidence>
<dbReference type="SMART" id="SM00831">
    <property type="entry name" value="Cation_ATPase_N"/>
    <property type="match status" value="1"/>
</dbReference>
<keyword evidence="10" id="KW-1278">Translocase</keyword>
<dbReference type="InterPro" id="IPR004014">
    <property type="entry name" value="ATPase_P-typ_cation-transptr_N"/>
</dbReference>
<keyword evidence="5" id="KW-0813">Transport</keyword>
<evidence type="ECO:0000256" key="8">
    <source>
        <dbReference type="ARBA" id="ARBA00022741"/>
    </source>
</evidence>
<dbReference type="InterPro" id="IPR023299">
    <property type="entry name" value="ATPase_P-typ_cyto_dom_N"/>
</dbReference>
<evidence type="ECO:0000256" key="12">
    <source>
        <dbReference type="ARBA" id="ARBA00023136"/>
    </source>
</evidence>
<dbReference type="GO" id="GO:0016887">
    <property type="term" value="F:ATP hydrolysis activity"/>
    <property type="evidence" value="ECO:0007669"/>
    <property type="project" value="InterPro"/>
</dbReference>
<dbReference type="GO" id="GO:0005886">
    <property type="term" value="C:plasma membrane"/>
    <property type="evidence" value="ECO:0007669"/>
    <property type="project" value="UniProtKB-SubCell"/>
</dbReference>
<dbReference type="InterPro" id="IPR036412">
    <property type="entry name" value="HAD-like_sf"/>
</dbReference>
<dbReference type="Pfam" id="PF00122">
    <property type="entry name" value="E1-E2_ATPase"/>
    <property type="match status" value="1"/>
</dbReference>
<dbReference type="Gene3D" id="1.20.1110.10">
    <property type="entry name" value="Calcium-transporting ATPase, transmembrane domain"/>
    <property type="match status" value="1"/>
</dbReference>
<keyword evidence="5" id="KW-0109">Calcium transport</keyword>
<keyword evidence="4" id="KW-1003">Cell membrane</keyword>
<evidence type="ECO:0000256" key="9">
    <source>
        <dbReference type="ARBA" id="ARBA00022840"/>
    </source>
</evidence>
<evidence type="ECO:0000313" key="17">
    <source>
        <dbReference type="Proteomes" id="UP000323521"/>
    </source>
</evidence>
<evidence type="ECO:0000256" key="13">
    <source>
        <dbReference type="ARBA" id="ARBA00048694"/>
    </source>
</evidence>
<dbReference type="InterPro" id="IPR023214">
    <property type="entry name" value="HAD_sf"/>
</dbReference>
<dbReference type="FunFam" id="3.40.50.1000:FF:000028">
    <property type="entry name" value="Calcium-transporting P-type ATPase, putative"/>
    <property type="match status" value="1"/>
</dbReference>
<dbReference type="InterPro" id="IPR023298">
    <property type="entry name" value="ATPase_P-typ_TM_dom_sf"/>
</dbReference>
<keyword evidence="5" id="KW-0106">Calcium</keyword>
<dbReference type="Gene3D" id="3.40.50.1000">
    <property type="entry name" value="HAD superfamily/HAD-like"/>
    <property type="match status" value="1"/>
</dbReference>
<evidence type="ECO:0000256" key="6">
    <source>
        <dbReference type="ARBA" id="ARBA00022692"/>
    </source>
</evidence>
<dbReference type="EC" id="7.2.2.10" evidence="3"/>
<comment type="subcellular location">
    <subcellularLocation>
        <location evidence="1">Cell membrane</location>
        <topology evidence="1">Multi-pass membrane protein</topology>
    </subcellularLocation>
</comment>
<proteinExistence type="inferred from homology"/>
<dbReference type="Proteomes" id="UP000323521">
    <property type="component" value="Chromosome"/>
</dbReference>
<feature type="domain" description="Cation-transporting P-type ATPase N-terminal" evidence="15">
    <location>
        <begin position="10"/>
        <end position="84"/>
    </location>
</feature>
<dbReference type="InterPro" id="IPR018303">
    <property type="entry name" value="ATPase_P-typ_P_site"/>
</dbReference>
<dbReference type="FunFam" id="2.70.150.10:FF:000016">
    <property type="entry name" value="Calcium-transporting P-type ATPase putative"/>
    <property type="match status" value="1"/>
</dbReference>
<evidence type="ECO:0000256" key="5">
    <source>
        <dbReference type="ARBA" id="ARBA00022568"/>
    </source>
</evidence>
<dbReference type="Pfam" id="PF00689">
    <property type="entry name" value="Cation_ATPase_C"/>
    <property type="match status" value="1"/>
</dbReference>
<keyword evidence="9" id="KW-0067">ATP-binding</keyword>
<dbReference type="SFLD" id="SFLDG00002">
    <property type="entry name" value="C1.7:_P-type_atpase_like"/>
    <property type="match status" value="1"/>
</dbReference>
<feature type="transmembrane region" description="Helical" evidence="14">
    <location>
        <begin position="861"/>
        <end position="878"/>
    </location>
</feature>
<dbReference type="SUPFAM" id="SSF56784">
    <property type="entry name" value="HAD-like"/>
    <property type="match status" value="1"/>
</dbReference>
<evidence type="ECO:0000256" key="11">
    <source>
        <dbReference type="ARBA" id="ARBA00022989"/>
    </source>
</evidence>
<dbReference type="InterPro" id="IPR001757">
    <property type="entry name" value="P_typ_ATPase"/>
</dbReference>
<dbReference type="InterPro" id="IPR006068">
    <property type="entry name" value="ATPase_P-typ_cation-transptr_C"/>
</dbReference>
<dbReference type="PANTHER" id="PTHR42861">
    <property type="entry name" value="CALCIUM-TRANSPORTING ATPASE"/>
    <property type="match status" value="1"/>
</dbReference>
<evidence type="ECO:0000256" key="7">
    <source>
        <dbReference type="ARBA" id="ARBA00022723"/>
    </source>
</evidence>
<keyword evidence="7" id="KW-0479">Metal-binding</keyword>
<dbReference type="NCBIfam" id="TIGR01494">
    <property type="entry name" value="ATPase_P-type"/>
    <property type="match status" value="2"/>
</dbReference>
<keyword evidence="5" id="KW-0406">Ion transport</keyword>
<evidence type="ECO:0000256" key="2">
    <source>
        <dbReference type="ARBA" id="ARBA00005675"/>
    </source>
</evidence>
<sequence length="889" mass="94881">MKNFVQPVKPWHALTAEETIHELHSHLNQGLTCDQTPGMLDTLGPNQFYQPPPASLLARFFSQLKDFMIQLLLGASIVSFVLGERVDAVTILGIVCLESFIGMIQEHHAEQALAALKELAAPVARVTREGKNLLIPAREIVPGDLILLEPGDRVPADARLIEGSSLEVEEAALTGESLSVAKEGNRSLPEETAVADRNNMVFMGTHVTGGRAKATVVNTGMSTEMGRIAALLENTEEESTPLQKYLDQLGKQITSGCLAVCACMVIMGCLRGQSRFHMLRTGISLAVGAIPEGLPAVVTIALAFGVGRMVKGNAIIRRLPAVENLGNTQVICTDKTGTLTKNEMTVKQVYSSGKTWHVTGSGYTPEGEFFLDGEKMIPSADPNLLGILTIGALCNNAKMEKSGIAGDPTDCAVLVAAAKAGIGPETAGAFLRRKEAPFDATRKAMSVVCQDREGKLALYVKGAPEAILEKCTKSFQDGRLELLTPEKKKEISAAGESMADNALRVIATAYKTIRPSGINEDPSVLEENLIFSGLLGMEDPPKQGVVEAVAACHEAGIKVIMVTGDHVHTGEAIARQIGLLTPVGKSLTGNQLDHLDDKDLAAMIDEVEIFARTSPEHKLRIVKAFKSKGYIVAMTGDGVNDAPAVKEADIGIAMGRSGTDVTSASADVVLTDDNFPTIVLAIKEGRGIKENIRTSIRYVLAGNFGEVLAMFLAVLAGQPVPLIPNQILWVNLVTESFPALALGGAPPGSHFIPANRRFMDRHQWRGLFLRGLLAGAATYGIFAFSLRSGASLVKARTLGFASLILNQMFHAFDCNAASGQKKHPRELFMAVGLSTALMLGAIYFPGCGPVFSTVPLRGTDWLMVLLSAGVLGRLDLVLRHLSLPPATKT</sequence>
<evidence type="ECO:0000313" key="16">
    <source>
        <dbReference type="EMBL" id="ATW28693.1"/>
    </source>
</evidence>
<dbReference type="Pfam" id="PF00690">
    <property type="entry name" value="Cation_ATPase_N"/>
    <property type="match status" value="1"/>
</dbReference>
<evidence type="ECO:0000256" key="4">
    <source>
        <dbReference type="ARBA" id="ARBA00022475"/>
    </source>
</evidence>
<reference evidence="16 17" key="1">
    <citation type="submission" date="2016-10" db="EMBL/GenBank/DDBJ databases">
        <title>Complete Genome Sequence of Peptococcaceae strain DCMF.</title>
        <authorList>
            <person name="Edwards R.J."/>
            <person name="Holland S.I."/>
            <person name="Deshpande N.P."/>
            <person name="Wong Y.K."/>
            <person name="Ertan H."/>
            <person name="Manefield M."/>
            <person name="Russell T.L."/>
            <person name="Lee M.J."/>
        </authorList>
    </citation>
    <scope>NUCLEOTIDE SEQUENCE [LARGE SCALE GENOMIC DNA]</scope>
    <source>
        <strain evidence="16 17">DCMF</strain>
    </source>
</reference>